<dbReference type="AlphaFoldDB" id="A0A445DGK8"/>
<organism evidence="1 2">
    <name type="scientific">Arachis hypogaea</name>
    <name type="common">Peanut</name>
    <dbReference type="NCBI Taxonomy" id="3818"/>
    <lineage>
        <taxon>Eukaryota</taxon>
        <taxon>Viridiplantae</taxon>
        <taxon>Streptophyta</taxon>
        <taxon>Embryophyta</taxon>
        <taxon>Tracheophyta</taxon>
        <taxon>Spermatophyta</taxon>
        <taxon>Magnoliopsida</taxon>
        <taxon>eudicotyledons</taxon>
        <taxon>Gunneridae</taxon>
        <taxon>Pentapetalae</taxon>
        <taxon>rosids</taxon>
        <taxon>fabids</taxon>
        <taxon>Fabales</taxon>
        <taxon>Fabaceae</taxon>
        <taxon>Papilionoideae</taxon>
        <taxon>50 kb inversion clade</taxon>
        <taxon>dalbergioids sensu lato</taxon>
        <taxon>Dalbergieae</taxon>
        <taxon>Pterocarpus clade</taxon>
        <taxon>Arachis</taxon>
    </lineage>
</organism>
<gene>
    <name evidence="1" type="ORF">Ahy_A04g019803</name>
</gene>
<dbReference type="PANTHER" id="PTHR48443:SF2">
    <property type="entry name" value="DNA-DIRECTED RNA POLYMERASE SUBUNIT BETA"/>
    <property type="match status" value="1"/>
</dbReference>
<reference evidence="1 2" key="1">
    <citation type="submission" date="2019-01" db="EMBL/GenBank/DDBJ databases">
        <title>Sequencing of cultivated peanut Arachis hypogaea provides insights into genome evolution and oil improvement.</title>
        <authorList>
            <person name="Chen X."/>
        </authorList>
    </citation>
    <scope>NUCLEOTIDE SEQUENCE [LARGE SCALE GENOMIC DNA]</scope>
    <source>
        <strain evidence="2">cv. Fuhuasheng</strain>
        <tissue evidence="1">Leaves</tissue>
    </source>
</reference>
<protein>
    <recommendedName>
        <fullName evidence="3">DNA-directed RNA polymerase</fullName>
    </recommendedName>
</protein>
<comment type="caution">
    <text evidence="1">The sequence shown here is derived from an EMBL/GenBank/DDBJ whole genome shotgun (WGS) entry which is preliminary data.</text>
</comment>
<proteinExistence type="predicted"/>
<dbReference type="Proteomes" id="UP000289738">
    <property type="component" value="Chromosome A04"/>
</dbReference>
<dbReference type="SUPFAM" id="SSF64484">
    <property type="entry name" value="beta and beta-prime subunits of DNA dependent RNA-polymerase"/>
    <property type="match status" value="1"/>
</dbReference>
<dbReference type="EMBL" id="SDMP01000004">
    <property type="protein sequence ID" value="RYR62318.1"/>
    <property type="molecule type" value="Genomic_DNA"/>
</dbReference>
<evidence type="ECO:0008006" key="3">
    <source>
        <dbReference type="Google" id="ProtNLM"/>
    </source>
</evidence>
<evidence type="ECO:0000313" key="1">
    <source>
        <dbReference type="EMBL" id="RYR62318.1"/>
    </source>
</evidence>
<dbReference type="Gene3D" id="1.10.150.390">
    <property type="match status" value="1"/>
</dbReference>
<name>A0A445DGK8_ARAHY</name>
<keyword evidence="2" id="KW-1185">Reference proteome</keyword>
<evidence type="ECO:0000313" key="2">
    <source>
        <dbReference type="Proteomes" id="UP000289738"/>
    </source>
</evidence>
<dbReference type="PANTHER" id="PTHR48443">
    <property type="entry name" value="DNA-DIRECTED RNA POLYMERASE SUBUNIT BETA"/>
    <property type="match status" value="1"/>
</dbReference>
<sequence length="92" mass="10563">MTSLRRSNLLRSSIIENNKNIFVYPNFIFVASFQETTRVLAKIVLQNLINWLKGLKENVVFGGMIPIGIGFNRITELSKNLCDMLQKSFLKI</sequence>
<accession>A0A445DGK8</accession>